<name>A0AAE3ECX7_9FIRM</name>
<dbReference type="InterPro" id="IPR029044">
    <property type="entry name" value="Nucleotide-diphossugar_trans"/>
</dbReference>
<keyword evidence="5" id="KW-1185">Reference proteome</keyword>
<dbReference type="EMBL" id="JAJEQR010000048">
    <property type="protein sequence ID" value="MCC2232050.1"/>
    <property type="molecule type" value="Genomic_DNA"/>
</dbReference>
<dbReference type="InterPro" id="IPR050065">
    <property type="entry name" value="GlmU-like"/>
</dbReference>
<dbReference type="Pfam" id="PF12804">
    <property type="entry name" value="NTP_transf_3"/>
    <property type="match status" value="1"/>
</dbReference>
<comment type="caution">
    <text evidence="4">The sequence shown here is derived from an EMBL/GenBank/DDBJ whole genome shotgun (WGS) entry which is preliminary data.</text>
</comment>
<feature type="domain" description="MobA-like NTP transferase" evidence="3">
    <location>
        <begin position="8"/>
        <end position="100"/>
    </location>
</feature>
<accession>A0AAE3ECX7</accession>
<dbReference type="GO" id="GO:0016779">
    <property type="term" value="F:nucleotidyltransferase activity"/>
    <property type="evidence" value="ECO:0007669"/>
    <property type="project" value="UniProtKB-KW"/>
</dbReference>
<dbReference type="AlphaFoldDB" id="A0AAE3ECX7"/>
<protein>
    <submittedName>
        <fullName evidence="4">NTP transferase domain-containing protein</fullName>
    </submittedName>
</protein>
<evidence type="ECO:0000256" key="1">
    <source>
        <dbReference type="ARBA" id="ARBA00022679"/>
    </source>
</evidence>
<proteinExistence type="predicted"/>
<evidence type="ECO:0000256" key="2">
    <source>
        <dbReference type="ARBA" id="ARBA00022695"/>
    </source>
</evidence>
<dbReference type="PANTHER" id="PTHR43584">
    <property type="entry name" value="NUCLEOTIDYL TRANSFERASE"/>
    <property type="match status" value="1"/>
</dbReference>
<keyword evidence="2" id="KW-0548">Nucleotidyltransferase</keyword>
<dbReference type="SUPFAM" id="SSF53448">
    <property type="entry name" value="Nucleotide-diphospho-sugar transferases"/>
    <property type="match status" value="1"/>
</dbReference>
<keyword evidence="1 4" id="KW-0808">Transferase</keyword>
<dbReference type="InterPro" id="IPR025877">
    <property type="entry name" value="MobA-like_NTP_Trfase"/>
</dbReference>
<organism evidence="4 5">
    <name type="scientific">Hominifimenecus microfluidus</name>
    <dbReference type="NCBI Taxonomy" id="2885348"/>
    <lineage>
        <taxon>Bacteria</taxon>
        <taxon>Bacillati</taxon>
        <taxon>Bacillota</taxon>
        <taxon>Clostridia</taxon>
        <taxon>Lachnospirales</taxon>
        <taxon>Lachnospiraceae</taxon>
        <taxon>Hominifimenecus</taxon>
    </lineage>
</organism>
<evidence type="ECO:0000313" key="5">
    <source>
        <dbReference type="Proteomes" id="UP001198182"/>
    </source>
</evidence>
<dbReference type="Proteomes" id="UP001198182">
    <property type="component" value="Unassembled WGS sequence"/>
</dbReference>
<dbReference type="CDD" id="cd02523">
    <property type="entry name" value="PC_cytidylyltransferase"/>
    <property type="match status" value="1"/>
</dbReference>
<dbReference type="PANTHER" id="PTHR43584:SF5">
    <property type="entry name" value="PROTEIN LICC"/>
    <property type="match status" value="1"/>
</dbReference>
<dbReference type="Gene3D" id="3.90.550.10">
    <property type="entry name" value="Spore Coat Polysaccharide Biosynthesis Protein SpsA, Chain A"/>
    <property type="match status" value="1"/>
</dbReference>
<evidence type="ECO:0000259" key="3">
    <source>
        <dbReference type="Pfam" id="PF12804"/>
    </source>
</evidence>
<sequence length="291" mass="33687">MSYKVDNAIIMAAGASSRFAPLSYEMPKALIPVRGEVLIEREIRQLKEAGVPEIILVVGYRKEQFAYLADKFGVKIIENPDYNIRNNNSTIHAVREYLGNTYICSSDNYFTQNPFEAEVSEPYYAAVYADGKTPEWCMQEDAEGYVSEVTIGGSNAWYMLGHVFWDKTFSEKFLQILDREYDLPETADLLWEAIYRKHLDELKLKIRRYPSDVIFEFDSLDELREFDPSYWENTHSAIIRRLAAELGGKESELTDFTAVKDANGIEAIGCSFEYRGKKYEYSYENESRRML</sequence>
<dbReference type="RefSeq" id="WP_308454537.1">
    <property type="nucleotide sequence ID" value="NZ_JAJEQR010000048.1"/>
</dbReference>
<gene>
    <name evidence="4" type="ORF">LKD81_13770</name>
</gene>
<reference evidence="4" key="1">
    <citation type="submission" date="2021-10" db="EMBL/GenBank/DDBJ databases">
        <title>Anaerobic single-cell dispensing facilitates the cultivation of human gut bacteria.</title>
        <authorList>
            <person name="Afrizal A."/>
        </authorList>
    </citation>
    <scope>NUCLEOTIDE SEQUENCE</scope>
    <source>
        <strain evidence="4">CLA-AA-H215</strain>
    </source>
</reference>
<evidence type="ECO:0000313" key="4">
    <source>
        <dbReference type="EMBL" id="MCC2232050.1"/>
    </source>
</evidence>